<sequence length="90" mass="9789">MDTNEGRASTAAVGLRRGLEVEITLWKGSTSVATVRRFLKVRKASRRVQHGDKNALASKSVGTTGDGSNVVIRVRRRQRVGKRSETGPTV</sequence>
<dbReference type="Proteomes" id="UP000024635">
    <property type="component" value="Unassembled WGS sequence"/>
</dbReference>
<feature type="region of interest" description="Disordered" evidence="1">
    <location>
        <begin position="47"/>
        <end position="69"/>
    </location>
</feature>
<proteinExistence type="predicted"/>
<organism evidence="2 3">
    <name type="scientific">Ancylostoma ceylanicum</name>
    <dbReference type="NCBI Taxonomy" id="53326"/>
    <lineage>
        <taxon>Eukaryota</taxon>
        <taxon>Metazoa</taxon>
        <taxon>Ecdysozoa</taxon>
        <taxon>Nematoda</taxon>
        <taxon>Chromadorea</taxon>
        <taxon>Rhabditida</taxon>
        <taxon>Rhabditina</taxon>
        <taxon>Rhabditomorpha</taxon>
        <taxon>Strongyloidea</taxon>
        <taxon>Ancylostomatidae</taxon>
        <taxon>Ancylostomatinae</taxon>
        <taxon>Ancylostoma</taxon>
    </lineage>
</organism>
<evidence type="ECO:0000313" key="3">
    <source>
        <dbReference type="Proteomes" id="UP000024635"/>
    </source>
</evidence>
<name>A0A016S5P4_9BILA</name>
<dbReference type="EMBL" id="JARK01001623">
    <property type="protein sequence ID" value="EYB85980.1"/>
    <property type="molecule type" value="Genomic_DNA"/>
</dbReference>
<dbReference type="AlphaFoldDB" id="A0A016S5P4"/>
<gene>
    <name evidence="2" type="primary">Acey_s0287.g1445</name>
    <name evidence="2" type="ORF">Y032_0287g1445</name>
</gene>
<reference evidence="3" key="1">
    <citation type="journal article" date="2015" name="Nat. Genet.">
        <title>The genome and transcriptome of the zoonotic hookworm Ancylostoma ceylanicum identify infection-specific gene families.</title>
        <authorList>
            <person name="Schwarz E.M."/>
            <person name="Hu Y."/>
            <person name="Antoshechkin I."/>
            <person name="Miller M.M."/>
            <person name="Sternberg P.W."/>
            <person name="Aroian R.V."/>
        </authorList>
    </citation>
    <scope>NUCLEOTIDE SEQUENCE</scope>
    <source>
        <strain evidence="3">HY135</strain>
    </source>
</reference>
<accession>A0A016S5P4</accession>
<comment type="caution">
    <text evidence="2">The sequence shown here is derived from an EMBL/GenBank/DDBJ whole genome shotgun (WGS) entry which is preliminary data.</text>
</comment>
<protein>
    <submittedName>
        <fullName evidence="2">Uncharacterized protein</fullName>
    </submittedName>
</protein>
<keyword evidence="3" id="KW-1185">Reference proteome</keyword>
<evidence type="ECO:0000256" key="1">
    <source>
        <dbReference type="SAM" id="MobiDB-lite"/>
    </source>
</evidence>
<evidence type="ECO:0000313" key="2">
    <source>
        <dbReference type="EMBL" id="EYB85980.1"/>
    </source>
</evidence>